<keyword evidence="1" id="KW-0812">Transmembrane</keyword>
<proteinExistence type="predicted"/>
<keyword evidence="1" id="KW-0472">Membrane</keyword>
<evidence type="ECO:0000313" key="2">
    <source>
        <dbReference type="EMBL" id="CAG6690525.1"/>
    </source>
</evidence>
<evidence type="ECO:0000256" key="1">
    <source>
        <dbReference type="SAM" id="Phobius"/>
    </source>
</evidence>
<name>A0A8D8TQU0_9HEMI</name>
<feature type="transmembrane region" description="Helical" evidence="1">
    <location>
        <begin position="56"/>
        <end position="79"/>
    </location>
</feature>
<keyword evidence="1" id="KW-1133">Transmembrane helix</keyword>
<protein>
    <submittedName>
        <fullName evidence="2">Uncharacterized protein</fullName>
    </submittedName>
</protein>
<reference evidence="2" key="1">
    <citation type="submission" date="2021-05" db="EMBL/GenBank/DDBJ databases">
        <authorList>
            <person name="Alioto T."/>
            <person name="Alioto T."/>
            <person name="Gomez Garrido J."/>
        </authorList>
    </citation>
    <scope>NUCLEOTIDE SEQUENCE</scope>
</reference>
<dbReference type="AlphaFoldDB" id="A0A8D8TQU0"/>
<dbReference type="EMBL" id="HBUF01297982">
    <property type="protein sequence ID" value="CAG6690525.1"/>
    <property type="molecule type" value="Transcribed_RNA"/>
</dbReference>
<feature type="transmembrane region" description="Helical" evidence="1">
    <location>
        <begin position="91"/>
        <end position="114"/>
    </location>
</feature>
<accession>A0A8D8TQU0</accession>
<sequence>MSQHFFPSFPYHPPHPYPRPRPPLSVSPSFKMSGNDNTFVSFVTDRKSIAPFSSNLLFLFLSHSEFYFLLSIFYHFLFFHFLPVVPSSACYHFYFFNIYVAPAFTISLALSHLFSSDQSLFRIPVSYTNTNISKVPSH</sequence>
<organism evidence="2">
    <name type="scientific">Cacopsylla melanoneura</name>
    <dbReference type="NCBI Taxonomy" id="428564"/>
    <lineage>
        <taxon>Eukaryota</taxon>
        <taxon>Metazoa</taxon>
        <taxon>Ecdysozoa</taxon>
        <taxon>Arthropoda</taxon>
        <taxon>Hexapoda</taxon>
        <taxon>Insecta</taxon>
        <taxon>Pterygota</taxon>
        <taxon>Neoptera</taxon>
        <taxon>Paraneoptera</taxon>
        <taxon>Hemiptera</taxon>
        <taxon>Sternorrhyncha</taxon>
        <taxon>Psylloidea</taxon>
        <taxon>Psyllidae</taxon>
        <taxon>Psyllinae</taxon>
        <taxon>Cacopsylla</taxon>
    </lineage>
</organism>